<accession>A0A0K8P8T2</accession>
<protein>
    <submittedName>
        <fullName evidence="1">Uncharacterized protein</fullName>
    </submittedName>
</protein>
<sequence length="46" mass="4940">MMKTKAVVAVARELAGFVWAIGREVQTSAWKGIPEPNSARSEASAH</sequence>
<reference evidence="1 2" key="2">
    <citation type="journal article" date="2016" name="Science">
        <title>A bacterium that degrades and assimilates poly(ethylene terephthalate).</title>
        <authorList>
            <person name="Yoshida S."/>
            <person name="Hiraga K."/>
            <person name="Takehana T."/>
            <person name="Taniguchi I."/>
            <person name="Yamaji H."/>
            <person name="Maeda Y."/>
            <person name="Toyohara K."/>
            <person name="Miyamoto K."/>
            <person name="Kimura Y."/>
            <person name="Oda K."/>
        </authorList>
    </citation>
    <scope>NUCLEOTIDE SEQUENCE [LARGE SCALE GENOMIC DNA]</scope>
    <source>
        <strain evidence="2">NBRC 110686 / TISTR 2288 / 201-F6</strain>
    </source>
</reference>
<organism evidence="1 2">
    <name type="scientific">Piscinibacter sakaiensis</name>
    <name type="common">Ideonella sakaiensis</name>
    <dbReference type="NCBI Taxonomy" id="1547922"/>
    <lineage>
        <taxon>Bacteria</taxon>
        <taxon>Pseudomonadati</taxon>
        <taxon>Pseudomonadota</taxon>
        <taxon>Betaproteobacteria</taxon>
        <taxon>Burkholderiales</taxon>
        <taxon>Sphaerotilaceae</taxon>
        <taxon>Piscinibacter</taxon>
    </lineage>
</organism>
<dbReference type="AlphaFoldDB" id="A0A0K8P8T2"/>
<evidence type="ECO:0000313" key="1">
    <source>
        <dbReference type="EMBL" id="GAP39053.1"/>
    </source>
</evidence>
<proteinExistence type="predicted"/>
<reference evidence="2" key="1">
    <citation type="submission" date="2015-07" db="EMBL/GenBank/DDBJ databases">
        <title>Discovery of a poly(ethylene terephthalate assimilation.</title>
        <authorList>
            <person name="Yoshida S."/>
            <person name="Hiraga K."/>
            <person name="Takehana T."/>
            <person name="Taniguchi I."/>
            <person name="Yamaji H."/>
            <person name="Maeda Y."/>
            <person name="Toyohara K."/>
            <person name="Miyamoto K."/>
            <person name="Kimura Y."/>
            <person name="Oda K."/>
        </authorList>
    </citation>
    <scope>NUCLEOTIDE SEQUENCE [LARGE SCALE GENOMIC DNA]</scope>
    <source>
        <strain evidence="2">NBRC 110686 / TISTR 2288 / 201-F6</strain>
    </source>
</reference>
<keyword evidence="2" id="KW-1185">Reference proteome</keyword>
<gene>
    <name evidence="1" type="ORF">ISF6_0766</name>
</gene>
<dbReference type="Proteomes" id="UP000037660">
    <property type="component" value="Unassembled WGS sequence"/>
</dbReference>
<dbReference type="EMBL" id="BBYR01000148">
    <property type="protein sequence ID" value="GAP39053.1"/>
    <property type="molecule type" value="Genomic_DNA"/>
</dbReference>
<name>A0A0K8P8T2_PISS1</name>
<comment type="caution">
    <text evidence="1">The sequence shown here is derived from an EMBL/GenBank/DDBJ whole genome shotgun (WGS) entry which is preliminary data.</text>
</comment>
<evidence type="ECO:0000313" key="2">
    <source>
        <dbReference type="Proteomes" id="UP000037660"/>
    </source>
</evidence>